<keyword evidence="1" id="KW-0732">Signal</keyword>
<dbReference type="Proteomes" id="UP001221686">
    <property type="component" value="Unassembled WGS sequence"/>
</dbReference>
<keyword evidence="3" id="KW-1185">Reference proteome</keyword>
<sequence length="203" mass="20871">MKSLVLPLALCAALPACDVTAGSEPAAARSTTVAAQTPSRGRLVAGERVERVIAWPDPASRDERTRARLSPAALAAVAASPVPVLAPADPLWRPPQISSPRTPDGPGFGFSLATAAPGRTLTLHGSRLATLLADVGRHEGPERLRGVPGFVSANEGIVTATWIEHGAAYALDLECASTRDPACALPALRAEVEALVLVGGGER</sequence>
<feature type="chain" id="PRO_5045210067" evidence="1">
    <location>
        <begin position="22"/>
        <end position="203"/>
    </location>
</feature>
<gene>
    <name evidence="2" type="ORF">POL25_23865</name>
</gene>
<evidence type="ECO:0000313" key="2">
    <source>
        <dbReference type="EMBL" id="MDC0719956.1"/>
    </source>
</evidence>
<evidence type="ECO:0000256" key="1">
    <source>
        <dbReference type="SAM" id="SignalP"/>
    </source>
</evidence>
<reference evidence="2 3" key="1">
    <citation type="submission" date="2022-11" db="EMBL/GenBank/DDBJ databases">
        <title>Minimal conservation of predation-associated metabolite biosynthetic gene clusters underscores biosynthetic potential of Myxococcota including descriptions for ten novel species: Archangium lansinium sp. nov., Myxococcus landrumus sp. nov., Nannocystis bai.</title>
        <authorList>
            <person name="Ahearne A."/>
            <person name="Stevens C."/>
            <person name="Dowd S."/>
        </authorList>
    </citation>
    <scope>NUCLEOTIDE SEQUENCE [LARGE SCALE GENOMIC DNA]</scope>
    <source>
        <strain evidence="2 3">BB15-2</strain>
    </source>
</reference>
<protein>
    <submittedName>
        <fullName evidence="2">Uncharacterized protein</fullName>
    </submittedName>
</protein>
<proteinExistence type="predicted"/>
<comment type="caution">
    <text evidence="2">The sequence shown here is derived from an EMBL/GenBank/DDBJ whole genome shotgun (WGS) entry which is preliminary data.</text>
</comment>
<dbReference type="EMBL" id="JAQNDL010000002">
    <property type="protein sequence ID" value="MDC0719956.1"/>
    <property type="molecule type" value="Genomic_DNA"/>
</dbReference>
<accession>A0ABT5E5C7</accession>
<organism evidence="2 3">
    <name type="scientific">Nannocystis bainbridge</name>
    <dbReference type="NCBI Taxonomy" id="2995303"/>
    <lineage>
        <taxon>Bacteria</taxon>
        <taxon>Pseudomonadati</taxon>
        <taxon>Myxococcota</taxon>
        <taxon>Polyangia</taxon>
        <taxon>Nannocystales</taxon>
        <taxon>Nannocystaceae</taxon>
        <taxon>Nannocystis</taxon>
    </lineage>
</organism>
<dbReference type="RefSeq" id="WP_272088453.1">
    <property type="nucleotide sequence ID" value="NZ_JAQNDL010000002.1"/>
</dbReference>
<feature type="signal peptide" evidence="1">
    <location>
        <begin position="1"/>
        <end position="21"/>
    </location>
</feature>
<name>A0ABT5E5C7_9BACT</name>
<evidence type="ECO:0000313" key="3">
    <source>
        <dbReference type="Proteomes" id="UP001221686"/>
    </source>
</evidence>